<dbReference type="Gene3D" id="1.10.472.10">
    <property type="entry name" value="Cyclin-like"/>
    <property type="match status" value="1"/>
</dbReference>
<accession>A0A3S9SY68</accession>
<dbReference type="Gene3D" id="3.10.450.50">
    <property type="match status" value="1"/>
</dbReference>
<reference evidence="6 7" key="1">
    <citation type="submission" date="2016-07" db="EMBL/GenBank/DDBJ databases">
        <title>Genome and transcriptome analysis of iron-reducing fermentative bacteria Anoxybacter fermentans.</title>
        <authorList>
            <person name="Zeng X."/>
            <person name="Shao Z."/>
        </authorList>
    </citation>
    <scope>NUCLEOTIDE SEQUENCE [LARGE SCALE GENOMIC DNA]</scope>
    <source>
        <strain evidence="6 7">DY22613</strain>
    </source>
</reference>
<dbReference type="GO" id="GO:0016020">
    <property type="term" value="C:membrane"/>
    <property type="evidence" value="ECO:0007669"/>
    <property type="project" value="UniProtKB-SubCell"/>
</dbReference>
<sequence length="660" mass="76790">MNKIERNQLCSCGSGKKYKNCCGKTESLALFRKKILEREIHQIKNKLFTNFIFNWSNEIPGILVEFLGDSIKEVPELEKRIKNMVVEFLDENENADLLLLIECVLFDYFTPEGETFFQKFLKNEKKNLRNLVVEVLSQWGDSYISIYEVEEICYEEKIIILKDILLNTRSKVNLMEIPITEIEVGNLFIARLLSKGEVYETLGFILLSGILKQELIDRITELKNQKIIGVQDNDWRKFLKKYGYEVIISIAILDNQYDFFGGAIEDQFDWINDKQKEVARLIRINLIEDYPNEDVVIAIALWYRYCELKKPKINKVETIIAAIEYVIALKLGRFVTQKEIALKYGVSPNSISSRYKEFMEIVEGCAVDPVGQRISLERNLLAISKSLKKIWIDDPAEINQLINENFGKINSFAKANISLRDKAQNLLYDAWETTGKKRVELAKKALEIYPDSPDAYVILAQETATTFEEALYLYRKGVEAGERVFGKRYFEENKGHFWGLIETRPYMRAKLGLAETFEFLNYKNEAIKHYKEMLELNPNDNQGVRYNLLTLLLEENRFTEAKNLLEKYNNDISAEFKYNKCVLEYKLSGASNITKKLFKEAIAYNPFVPDYLLGVKQLPLFPPLYISPGGEDEAIYYVTKNLHLWLETPNLFELLEKIVK</sequence>
<dbReference type="PANTHER" id="PTHR12745">
    <property type="entry name" value="SUPPRESSION OF TUMORIGENICITY 7"/>
    <property type="match status" value="1"/>
</dbReference>
<evidence type="ECO:0000313" key="7">
    <source>
        <dbReference type="Proteomes" id="UP000267250"/>
    </source>
</evidence>
<dbReference type="EMBL" id="CP016379">
    <property type="protein sequence ID" value="AZR73225.1"/>
    <property type="molecule type" value="Genomic_DNA"/>
</dbReference>
<dbReference type="AlphaFoldDB" id="A0A3S9SY68"/>
<comment type="subcellular location">
    <subcellularLocation>
        <location evidence="1">Membrane</location>
        <topology evidence="1">Multi-pass membrane protein</topology>
    </subcellularLocation>
</comment>
<dbReference type="InterPro" id="IPR036915">
    <property type="entry name" value="Cyclin-like_sf"/>
</dbReference>
<feature type="repeat" description="TPR" evidence="5">
    <location>
        <begin position="507"/>
        <end position="540"/>
    </location>
</feature>
<proteinExistence type="predicted"/>
<evidence type="ECO:0000256" key="3">
    <source>
        <dbReference type="ARBA" id="ARBA00022989"/>
    </source>
</evidence>
<keyword evidence="4" id="KW-0472">Membrane</keyword>
<dbReference type="Pfam" id="PF04184">
    <property type="entry name" value="ST7"/>
    <property type="match status" value="1"/>
</dbReference>
<dbReference type="Pfam" id="PF02810">
    <property type="entry name" value="SEC-C"/>
    <property type="match status" value="1"/>
</dbReference>
<dbReference type="Pfam" id="PF25948">
    <property type="entry name" value="DUF7986"/>
    <property type="match status" value="1"/>
</dbReference>
<dbReference type="InterPro" id="IPR011990">
    <property type="entry name" value="TPR-like_helical_dom_sf"/>
</dbReference>
<keyword evidence="7" id="KW-1185">Reference proteome</keyword>
<evidence type="ECO:0000256" key="4">
    <source>
        <dbReference type="ARBA" id="ARBA00023136"/>
    </source>
</evidence>
<dbReference type="PANTHER" id="PTHR12745:SF6">
    <property type="entry name" value="PROTEIN ST7 HOMOLOG"/>
    <property type="match status" value="1"/>
</dbReference>
<dbReference type="PROSITE" id="PS50005">
    <property type="entry name" value="TPR"/>
    <property type="match status" value="1"/>
</dbReference>
<dbReference type="InterPro" id="IPR058292">
    <property type="entry name" value="DUF7986"/>
</dbReference>
<dbReference type="SUPFAM" id="SSF48452">
    <property type="entry name" value="TPR-like"/>
    <property type="match status" value="1"/>
</dbReference>
<evidence type="ECO:0000256" key="1">
    <source>
        <dbReference type="ARBA" id="ARBA00004141"/>
    </source>
</evidence>
<gene>
    <name evidence="6" type="ORF">BBF96_07405</name>
</gene>
<keyword evidence="3" id="KW-1133">Transmembrane helix</keyword>
<dbReference type="KEGG" id="aft:BBF96_07405"/>
<evidence type="ECO:0000313" key="6">
    <source>
        <dbReference type="EMBL" id="AZR73225.1"/>
    </source>
</evidence>
<protein>
    <submittedName>
        <fullName evidence="6">Uncharacterized protein</fullName>
    </submittedName>
</protein>
<dbReference type="RefSeq" id="WP_164730948.1">
    <property type="nucleotide sequence ID" value="NZ_CP016379.1"/>
</dbReference>
<evidence type="ECO:0000256" key="5">
    <source>
        <dbReference type="PROSITE-ProRule" id="PRU00339"/>
    </source>
</evidence>
<dbReference type="InterPro" id="IPR019734">
    <property type="entry name" value="TPR_rpt"/>
</dbReference>
<dbReference type="SUPFAM" id="SSF47954">
    <property type="entry name" value="Cyclin-like"/>
    <property type="match status" value="1"/>
</dbReference>
<keyword evidence="5" id="KW-0802">TPR repeat</keyword>
<dbReference type="Proteomes" id="UP000267250">
    <property type="component" value="Chromosome"/>
</dbReference>
<organism evidence="6 7">
    <name type="scientific">Anoxybacter fermentans</name>
    <dbReference type="NCBI Taxonomy" id="1323375"/>
    <lineage>
        <taxon>Bacteria</taxon>
        <taxon>Bacillati</taxon>
        <taxon>Bacillota</taxon>
        <taxon>Clostridia</taxon>
        <taxon>Halanaerobiales</taxon>
        <taxon>Anoxybacter</taxon>
    </lineage>
</organism>
<dbReference type="CDD" id="cd00043">
    <property type="entry name" value="CYCLIN_SF"/>
    <property type="match status" value="1"/>
</dbReference>
<dbReference type="InterPro" id="IPR004027">
    <property type="entry name" value="SEC_C_motif"/>
</dbReference>
<name>A0A3S9SY68_9FIRM</name>
<keyword evidence="2" id="KW-0812">Transmembrane</keyword>
<dbReference type="InterPro" id="IPR007311">
    <property type="entry name" value="ST7"/>
</dbReference>
<dbReference type="SUPFAM" id="SSF103642">
    <property type="entry name" value="Sec-C motif"/>
    <property type="match status" value="1"/>
</dbReference>
<evidence type="ECO:0000256" key="2">
    <source>
        <dbReference type="ARBA" id="ARBA00022692"/>
    </source>
</evidence>
<dbReference type="Gene3D" id="1.25.40.10">
    <property type="entry name" value="Tetratricopeptide repeat domain"/>
    <property type="match status" value="1"/>
</dbReference>